<name>A0A238JEC5_9RHOB</name>
<dbReference type="Gene3D" id="1.25.40.10">
    <property type="entry name" value="Tetratricopeptide repeat domain"/>
    <property type="match status" value="1"/>
</dbReference>
<dbReference type="EMBL" id="FXXP01000002">
    <property type="protein sequence ID" value="SMX28743.1"/>
    <property type="molecule type" value="Genomic_DNA"/>
</dbReference>
<feature type="signal peptide" evidence="1">
    <location>
        <begin position="1"/>
        <end position="17"/>
    </location>
</feature>
<dbReference type="RefSeq" id="WP_099246307.1">
    <property type="nucleotide sequence ID" value="NZ_FXXP01000002.1"/>
</dbReference>
<proteinExistence type="predicted"/>
<dbReference type="Proteomes" id="UP000225972">
    <property type="component" value="Unassembled WGS sequence"/>
</dbReference>
<evidence type="ECO:0000313" key="2">
    <source>
        <dbReference type="EMBL" id="SMX28743.1"/>
    </source>
</evidence>
<evidence type="ECO:0000256" key="1">
    <source>
        <dbReference type="SAM" id="SignalP"/>
    </source>
</evidence>
<dbReference type="EC" id="3.5.2.6" evidence="2"/>
<dbReference type="InterPro" id="IPR011990">
    <property type="entry name" value="TPR-like_helical_dom_sf"/>
</dbReference>
<dbReference type="AlphaFoldDB" id="A0A238JEC5"/>
<organism evidence="2 3">
    <name type="scientific">Pelagimonas phthalicica</name>
    <dbReference type="NCBI Taxonomy" id="1037362"/>
    <lineage>
        <taxon>Bacteria</taxon>
        <taxon>Pseudomonadati</taxon>
        <taxon>Pseudomonadota</taxon>
        <taxon>Alphaproteobacteria</taxon>
        <taxon>Rhodobacterales</taxon>
        <taxon>Roseobacteraceae</taxon>
        <taxon>Pelagimonas</taxon>
    </lineage>
</organism>
<dbReference type="InterPro" id="IPR050767">
    <property type="entry name" value="Sel1_AlgK"/>
</dbReference>
<dbReference type="GO" id="GO:0008800">
    <property type="term" value="F:beta-lactamase activity"/>
    <property type="evidence" value="ECO:0007669"/>
    <property type="project" value="UniProtKB-EC"/>
</dbReference>
<accession>A0A238JEC5</accession>
<dbReference type="OrthoDB" id="7857693at2"/>
<feature type="chain" id="PRO_5013144835" evidence="1">
    <location>
        <begin position="18"/>
        <end position="304"/>
    </location>
</feature>
<dbReference type="PANTHER" id="PTHR11102">
    <property type="entry name" value="SEL-1-LIKE PROTEIN"/>
    <property type="match status" value="1"/>
</dbReference>
<gene>
    <name evidence="2" type="primary">hcpC_3</name>
    <name evidence="2" type="ORF">TRP8649_02869</name>
</gene>
<keyword evidence="3" id="KW-1185">Reference proteome</keyword>
<reference evidence="3" key="1">
    <citation type="submission" date="2017-05" db="EMBL/GenBank/DDBJ databases">
        <authorList>
            <person name="Rodrigo-Torres L."/>
            <person name="Arahal R. D."/>
            <person name="Lucena T."/>
        </authorList>
    </citation>
    <scope>NUCLEOTIDE SEQUENCE [LARGE SCALE GENOMIC DNA]</scope>
    <source>
        <strain evidence="3">CECT 8649</strain>
    </source>
</reference>
<sequence>MRILTSLFFLLPGLAMAEMSPELADARQSYLSGDYSEIWGVVQAEAEAGDPVAQNMLGAALTTHDGSKGLDYDPEQGLAWYEKAADQGFDKAVYNMALFWQTDHKGFTADYNRSRALAEKATEMGYIHAPNLIADMLYTGKGGPVDHAAAFEHYSRAAEMGSYVGLRAVGYAYFHGEGVTRDVEQVRHFLDLAVAAGDTRSIPDLAYLYEGDQGIPADPLRAYTLYRYGVDRGNAKAAFWLASFSVDERFEGVWRDAIKGYGYCLHALTLGYAADGAEADCQAMADALGDKEIARGQAFAKSLQ</sequence>
<dbReference type="SUPFAM" id="SSF81901">
    <property type="entry name" value="HCP-like"/>
    <property type="match status" value="1"/>
</dbReference>
<dbReference type="InterPro" id="IPR006597">
    <property type="entry name" value="Sel1-like"/>
</dbReference>
<dbReference type="PANTHER" id="PTHR11102:SF160">
    <property type="entry name" value="ERAD-ASSOCIATED E3 UBIQUITIN-PROTEIN LIGASE COMPONENT HRD3"/>
    <property type="match status" value="1"/>
</dbReference>
<evidence type="ECO:0000313" key="3">
    <source>
        <dbReference type="Proteomes" id="UP000225972"/>
    </source>
</evidence>
<dbReference type="SMART" id="SM00671">
    <property type="entry name" value="SEL1"/>
    <property type="match status" value="5"/>
</dbReference>
<protein>
    <submittedName>
        <fullName evidence="2">Putative beta-lactamase HcpC</fullName>
        <ecNumber evidence="2">3.5.2.6</ecNumber>
    </submittedName>
</protein>
<keyword evidence="2" id="KW-0378">Hydrolase</keyword>
<keyword evidence="1" id="KW-0732">Signal</keyword>
<dbReference type="Pfam" id="PF08238">
    <property type="entry name" value="Sel1"/>
    <property type="match status" value="5"/>
</dbReference>